<name>A0ABT1LDC1_9HYPH</name>
<comment type="caution">
    <text evidence="6">The sequence shown here is derived from an EMBL/GenBank/DDBJ whole genome shotgun (WGS) entry which is preliminary data.</text>
</comment>
<dbReference type="Pfam" id="PF00196">
    <property type="entry name" value="GerE"/>
    <property type="match status" value="1"/>
</dbReference>
<dbReference type="Gene3D" id="3.30.450.20">
    <property type="entry name" value="PAS domain"/>
    <property type="match status" value="1"/>
</dbReference>
<dbReference type="PRINTS" id="PR00038">
    <property type="entry name" value="HTHLUXR"/>
</dbReference>
<organism evidence="6 7">
    <name type="scientific">Alsobacter ponti</name>
    <dbReference type="NCBI Taxonomy" id="2962936"/>
    <lineage>
        <taxon>Bacteria</taxon>
        <taxon>Pseudomonadati</taxon>
        <taxon>Pseudomonadota</taxon>
        <taxon>Alphaproteobacteria</taxon>
        <taxon>Hyphomicrobiales</taxon>
        <taxon>Alsobacteraceae</taxon>
        <taxon>Alsobacter</taxon>
    </lineage>
</organism>
<dbReference type="Pfam" id="PF13426">
    <property type="entry name" value="PAS_9"/>
    <property type="match status" value="1"/>
</dbReference>
<sequence length="196" mass="21447">MSLSIMIDKSPMAAVITNPRLPDNPIVACNHAFEALTGYRRDEIIGRNCRFLAGPRTEPGLTAQIVAAVRERRPVLVEILNYKKDGTPFRNAVLVAPIFGETGKLDYFLGSQMEVAPADGETAMARRARARDRVDALSHRQRQVLLEMAAGKLNKQIAYSVGISERTVKMHRAAVMEALGVNSSADAIRIAVEAGY</sequence>
<dbReference type="CDD" id="cd00130">
    <property type="entry name" value="PAS"/>
    <property type="match status" value="1"/>
</dbReference>
<dbReference type="NCBIfam" id="TIGR00229">
    <property type="entry name" value="sensory_box"/>
    <property type="match status" value="1"/>
</dbReference>
<dbReference type="RefSeq" id="WP_254742882.1">
    <property type="nucleotide sequence ID" value="NZ_JANCLU010000011.1"/>
</dbReference>
<keyword evidence="7" id="KW-1185">Reference proteome</keyword>
<evidence type="ECO:0000313" key="7">
    <source>
        <dbReference type="Proteomes" id="UP001205890"/>
    </source>
</evidence>
<dbReference type="SUPFAM" id="SSF46894">
    <property type="entry name" value="C-terminal effector domain of the bipartite response regulators"/>
    <property type="match status" value="1"/>
</dbReference>
<feature type="domain" description="PAS" evidence="5">
    <location>
        <begin position="23"/>
        <end position="72"/>
    </location>
</feature>
<dbReference type="Proteomes" id="UP001205890">
    <property type="component" value="Unassembled WGS sequence"/>
</dbReference>
<feature type="domain" description="HTH luxR-type" evidence="4">
    <location>
        <begin position="130"/>
        <end position="195"/>
    </location>
</feature>
<dbReference type="SUPFAM" id="SSF55785">
    <property type="entry name" value="PYP-like sensor domain (PAS domain)"/>
    <property type="match status" value="1"/>
</dbReference>
<dbReference type="InterPro" id="IPR000792">
    <property type="entry name" value="Tscrpt_reg_LuxR_C"/>
</dbReference>
<reference evidence="6 7" key="1">
    <citation type="submission" date="2022-07" db="EMBL/GenBank/DDBJ databases">
        <authorList>
            <person name="Li W.-J."/>
            <person name="Deng Q.-Q."/>
        </authorList>
    </citation>
    <scope>NUCLEOTIDE SEQUENCE [LARGE SCALE GENOMIC DNA]</scope>
    <source>
        <strain evidence="6 7">SYSU M60028</strain>
    </source>
</reference>
<keyword evidence="1" id="KW-0285">Flavoprotein</keyword>
<dbReference type="EMBL" id="JANCLU010000011">
    <property type="protein sequence ID" value="MCP8939429.1"/>
    <property type="molecule type" value="Genomic_DNA"/>
</dbReference>
<gene>
    <name evidence="6" type="ORF">NK718_12965</name>
</gene>
<keyword evidence="3" id="KW-0157">Chromophore</keyword>
<dbReference type="CDD" id="cd06170">
    <property type="entry name" value="LuxR_C_like"/>
    <property type="match status" value="1"/>
</dbReference>
<evidence type="ECO:0000256" key="1">
    <source>
        <dbReference type="ARBA" id="ARBA00022630"/>
    </source>
</evidence>
<evidence type="ECO:0000256" key="3">
    <source>
        <dbReference type="ARBA" id="ARBA00022991"/>
    </source>
</evidence>
<accession>A0ABT1LDC1</accession>
<dbReference type="PROSITE" id="PS50043">
    <property type="entry name" value="HTH_LUXR_2"/>
    <property type="match status" value="1"/>
</dbReference>
<evidence type="ECO:0000313" key="6">
    <source>
        <dbReference type="EMBL" id="MCP8939429.1"/>
    </source>
</evidence>
<dbReference type="InterPro" id="IPR035965">
    <property type="entry name" value="PAS-like_dom_sf"/>
</dbReference>
<keyword evidence="2" id="KW-0288">FMN</keyword>
<dbReference type="InterPro" id="IPR000014">
    <property type="entry name" value="PAS"/>
</dbReference>
<dbReference type="SMART" id="SM00091">
    <property type="entry name" value="PAS"/>
    <property type="match status" value="1"/>
</dbReference>
<protein>
    <submittedName>
        <fullName evidence="6">LuxR C-terminal-related transcriptional regulator</fullName>
    </submittedName>
</protein>
<evidence type="ECO:0000256" key="2">
    <source>
        <dbReference type="ARBA" id="ARBA00022643"/>
    </source>
</evidence>
<dbReference type="PANTHER" id="PTHR47429">
    <property type="entry name" value="PROTEIN TWIN LOV 1"/>
    <property type="match status" value="1"/>
</dbReference>
<dbReference type="PROSITE" id="PS50112">
    <property type="entry name" value="PAS"/>
    <property type="match status" value="1"/>
</dbReference>
<proteinExistence type="predicted"/>
<dbReference type="InterPro" id="IPR036388">
    <property type="entry name" value="WH-like_DNA-bd_sf"/>
</dbReference>
<dbReference type="InterPro" id="IPR016032">
    <property type="entry name" value="Sig_transdc_resp-reg_C-effctor"/>
</dbReference>
<dbReference type="PANTHER" id="PTHR47429:SF2">
    <property type="entry name" value="PROTEIN TWIN LOV 1"/>
    <property type="match status" value="1"/>
</dbReference>
<dbReference type="SMART" id="SM00421">
    <property type="entry name" value="HTH_LUXR"/>
    <property type="match status" value="1"/>
</dbReference>
<evidence type="ECO:0000259" key="4">
    <source>
        <dbReference type="PROSITE" id="PS50043"/>
    </source>
</evidence>
<evidence type="ECO:0000259" key="5">
    <source>
        <dbReference type="PROSITE" id="PS50112"/>
    </source>
</evidence>
<dbReference type="Gene3D" id="1.10.10.10">
    <property type="entry name" value="Winged helix-like DNA-binding domain superfamily/Winged helix DNA-binding domain"/>
    <property type="match status" value="1"/>
</dbReference>